<dbReference type="PROSITE" id="PS50878">
    <property type="entry name" value="RT_POL"/>
    <property type="match status" value="1"/>
</dbReference>
<dbReference type="InterPro" id="IPR000477">
    <property type="entry name" value="RT_dom"/>
</dbReference>
<dbReference type="AlphaFoldDB" id="A0A6S7FZV8"/>
<reference evidence="1" key="1">
    <citation type="submission" date="2020-04" db="EMBL/GenBank/DDBJ databases">
        <authorList>
            <person name="Alioto T."/>
            <person name="Alioto T."/>
            <person name="Gomez Garrido J."/>
        </authorList>
    </citation>
    <scope>NUCLEOTIDE SEQUENCE</scope>
    <source>
        <strain evidence="1">A484AB</strain>
    </source>
</reference>
<accession>A0A6S7FZV8</accession>
<gene>
    <name evidence="1" type="ORF">PACLA_8A008817</name>
</gene>
<dbReference type="Pfam" id="PF00078">
    <property type="entry name" value="RVT_1"/>
    <property type="match status" value="1"/>
</dbReference>
<evidence type="ECO:0000313" key="1">
    <source>
        <dbReference type="EMBL" id="CAB3979600.1"/>
    </source>
</evidence>
<dbReference type="EMBL" id="CACRXK020000212">
    <property type="protein sequence ID" value="CAB3979600.1"/>
    <property type="molecule type" value="Genomic_DNA"/>
</dbReference>
<evidence type="ECO:0000313" key="2">
    <source>
        <dbReference type="Proteomes" id="UP001152795"/>
    </source>
</evidence>
<dbReference type="InterPro" id="IPR043502">
    <property type="entry name" value="DNA/RNA_pol_sf"/>
</dbReference>
<organism evidence="1 2">
    <name type="scientific">Paramuricea clavata</name>
    <name type="common">Red gorgonian</name>
    <name type="synonym">Violescent sea-whip</name>
    <dbReference type="NCBI Taxonomy" id="317549"/>
    <lineage>
        <taxon>Eukaryota</taxon>
        <taxon>Metazoa</taxon>
        <taxon>Cnidaria</taxon>
        <taxon>Anthozoa</taxon>
        <taxon>Octocorallia</taxon>
        <taxon>Malacalcyonacea</taxon>
        <taxon>Plexauridae</taxon>
        <taxon>Paramuricea</taxon>
    </lineage>
</organism>
<protein>
    <submittedName>
        <fullName evidence="1">Uncharacterized protein</fullName>
    </submittedName>
</protein>
<comment type="caution">
    <text evidence="1">The sequence shown here is derived from an EMBL/GenBank/DDBJ whole genome shotgun (WGS) entry which is preliminary data.</text>
</comment>
<proteinExistence type="predicted"/>
<dbReference type="CDD" id="cd01650">
    <property type="entry name" value="RT_nLTR_like"/>
    <property type="match status" value="1"/>
</dbReference>
<dbReference type="Proteomes" id="UP001152795">
    <property type="component" value="Unassembled WGS sequence"/>
</dbReference>
<keyword evidence="2" id="KW-1185">Reference proteome</keyword>
<dbReference type="OrthoDB" id="5985125at2759"/>
<sequence>MSVRTDLKFKFQPVSKFEVERKLKSIKRSKATGLDDLPPGLLKDSAELIAAPLTHLVNLSLATNIFPADWKNAKIIPIYKSGAHSNLDNYRPISILPVLSKIIEKIVHRQLMSFLDKNSLLSEFQFGFRRGLSTELATTLLLDDIRREVDSGKLVGAVFIDLSKAFDTISHAKLLDKLSRYGINDGELEWFKDYLFSRKAVVSYNNCLSEVHEIYSGVPQGSILGPLLFLVFFNDITDVVNHSKVINYADDTVLLLSFHDRSVSTVFKGEQAGEQHLISAVNSNKLRACKLVRKCIDNDICDIFKTYFTMQQHGRETRNNNNMIKLPAIKTEYARKSFYFMGAKSYNDLPIELRKIENNPDFENKVTEHFNEL</sequence>
<dbReference type="PANTHER" id="PTHR33332">
    <property type="entry name" value="REVERSE TRANSCRIPTASE DOMAIN-CONTAINING PROTEIN"/>
    <property type="match status" value="1"/>
</dbReference>
<name>A0A6S7FZV8_PARCT</name>
<dbReference type="SUPFAM" id="SSF56672">
    <property type="entry name" value="DNA/RNA polymerases"/>
    <property type="match status" value="1"/>
</dbReference>